<evidence type="ECO:0000256" key="2">
    <source>
        <dbReference type="ARBA" id="ARBA00023033"/>
    </source>
</evidence>
<feature type="region of interest" description="Disordered" evidence="3">
    <location>
        <begin position="373"/>
        <end position="392"/>
    </location>
</feature>
<keyword evidence="2" id="KW-0503">Monooxygenase</keyword>
<dbReference type="Gene3D" id="3.50.50.60">
    <property type="entry name" value="FAD/NAD(P)-binding domain"/>
    <property type="match status" value="1"/>
</dbReference>
<dbReference type="InterPro" id="IPR036188">
    <property type="entry name" value="FAD/NAD-bd_sf"/>
</dbReference>
<dbReference type="Pfam" id="PF01494">
    <property type="entry name" value="FAD_binding_3"/>
    <property type="match status" value="1"/>
</dbReference>
<dbReference type="InterPro" id="IPR002938">
    <property type="entry name" value="FAD-bd"/>
</dbReference>
<evidence type="ECO:0000256" key="3">
    <source>
        <dbReference type="SAM" id="MobiDB-lite"/>
    </source>
</evidence>
<gene>
    <name evidence="5" type="ORF">ACIA8P_36790</name>
</gene>
<dbReference type="InterPro" id="IPR050493">
    <property type="entry name" value="FAD-dep_Monooxygenase_BioMet"/>
</dbReference>
<dbReference type="EMBL" id="JBITDC010000019">
    <property type="protein sequence ID" value="MFI5680117.1"/>
    <property type="molecule type" value="Genomic_DNA"/>
</dbReference>
<keyword evidence="6" id="KW-1185">Reference proteome</keyword>
<comment type="caution">
    <text evidence="5">The sequence shown here is derived from an EMBL/GenBank/DDBJ whole genome shotgun (WGS) entry which is preliminary data.</text>
</comment>
<evidence type="ECO:0000313" key="6">
    <source>
        <dbReference type="Proteomes" id="UP001612415"/>
    </source>
</evidence>
<evidence type="ECO:0000256" key="1">
    <source>
        <dbReference type="ARBA" id="ARBA00023002"/>
    </source>
</evidence>
<feature type="domain" description="FAD-binding" evidence="4">
    <location>
        <begin position="2"/>
        <end position="330"/>
    </location>
</feature>
<dbReference type="PANTHER" id="PTHR13789">
    <property type="entry name" value="MONOOXYGENASE"/>
    <property type="match status" value="1"/>
</dbReference>
<keyword evidence="1" id="KW-0560">Oxidoreductase</keyword>
<name>A0ABW7YE30_STRCE</name>
<reference evidence="5 6" key="1">
    <citation type="submission" date="2024-10" db="EMBL/GenBank/DDBJ databases">
        <title>The Natural Products Discovery Center: Release of the First 8490 Sequenced Strains for Exploring Actinobacteria Biosynthetic Diversity.</title>
        <authorList>
            <person name="Kalkreuter E."/>
            <person name="Kautsar S.A."/>
            <person name="Yang D."/>
            <person name="Bader C.D."/>
            <person name="Teijaro C.N."/>
            <person name="Fluegel L."/>
            <person name="Davis C.M."/>
            <person name="Simpson J.R."/>
            <person name="Lauterbach L."/>
            <person name="Steele A.D."/>
            <person name="Gui C."/>
            <person name="Meng S."/>
            <person name="Li G."/>
            <person name="Viehrig K."/>
            <person name="Ye F."/>
            <person name="Su P."/>
            <person name="Kiefer A.F."/>
            <person name="Nichols A."/>
            <person name="Cepeda A.J."/>
            <person name="Yan W."/>
            <person name="Fan B."/>
            <person name="Jiang Y."/>
            <person name="Adhikari A."/>
            <person name="Zheng C.-J."/>
            <person name="Schuster L."/>
            <person name="Cowan T.M."/>
            <person name="Smanski M.J."/>
            <person name="Chevrette M.G."/>
            <person name="De Carvalho L.P.S."/>
            <person name="Shen B."/>
        </authorList>
    </citation>
    <scope>NUCLEOTIDE SEQUENCE [LARGE SCALE GENOMIC DNA]</scope>
    <source>
        <strain evidence="5 6">NPDC051599</strain>
    </source>
</reference>
<feature type="compositionally biased region" description="Basic and acidic residues" evidence="3">
    <location>
        <begin position="373"/>
        <end position="383"/>
    </location>
</feature>
<evidence type="ECO:0000313" key="5">
    <source>
        <dbReference type="EMBL" id="MFI5680117.1"/>
    </source>
</evidence>
<proteinExistence type="predicted"/>
<dbReference type="Proteomes" id="UP001612415">
    <property type="component" value="Unassembled WGS sequence"/>
</dbReference>
<dbReference type="SUPFAM" id="SSF51905">
    <property type="entry name" value="FAD/NAD(P)-binding domain"/>
    <property type="match status" value="1"/>
</dbReference>
<sequence>MIGGGVAGAATALALRRASVKVTLYEAYEDPAGEVGSFVSLATNGLRGLDVLGCLPEVQAAGVDIPRQRMWSAGGYLLGDVPRGRRRDDTLHSVTLMRGRLVAALRDAALDAGAEIVTGERLTAVTETPDGVLAGFASGRRDTADLLVAADGIWSTVRGLIDPAAPRPEYAGLYAVSGVSKMEGVEPGVFNMTFARNGAFIHLTAGDEVWWSAQIAEPDEPDRHDVSHEQWLRRTKELYAKEAVPSAVIAATTRLQPAVLFHALDPVPTWHTDRVVLIGDAAHPVGAGQGASMAIEDAIALAVALQREPTITAALVTYDAARRPRIRKLLGAAEDNRDAKKAGPVKRRLQALLMRVFVPLFYEKATAWLYSHEPTHPLPDHTTTHGYRTLKA</sequence>
<protein>
    <submittedName>
        <fullName evidence="5">FAD-dependent oxidoreductase</fullName>
    </submittedName>
</protein>
<accession>A0ABW7YE30</accession>
<dbReference type="RefSeq" id="WP_398660569.1">
    <property type="nucleotide sequence ID" value="NZ_JBITDC010000019.1"/>
</dbReference>
<organism evidence="5 6">
    <name type="scientific">Streptomyces cellulosae</name>
    <dbReference type="NCBI Taxonomy" id="1968"/>
    <lineage>
        <taxon>Bacteria</taxon>
        <taxon>Bacillati</taxon>
        <taxon>Actinomycetota</taxon>
        <taxon>Actinomycetes</taxon>
        <taxon>Kitasatosporales</taxon>
        <taxon>Streptomycetaceae</taxon>
        <taxon>Streptomyces</taxon>
    </lineage>
</organism>
<dbReference type="PANTHER" id="PTHR13789:SF309">
    <property type="entry name" value="PUTATIVE (AFU_ORTHOLOGUE AFUA_6G14510)-RELATED"/>
    <property type="match status" value="1"/>
</dbReference>
<evidence type="ECO:0000259" key="4">
    <source>
        <dbReference type="Pfam" id="PF01494"/>
    </source>
</evidence>